<dbReference type="OrthoDB" id="2416307at2759"/>
<evidence type="ECO:0000256" key="2">
    <source>
        <dbReference type="SAM" id="MobiDB-lite"/>
    </source>
</evidence>
<dbReference type="AlphaFoldDB" id="A0A2Z6RMS7"/>
<dbReference type="EMBL" id="BLAL01000053">
    <property type="protein sequence ID" value="GES80873.1"/>
    <property type="molecule type" value="Genomic_DNA"/>
</dbReference>
<comment type="caution">
    <text evidence="3">The sequence shown here is derived from an EMBL/GenBank/DDBJ whole genome shotgun (WGS) entry which is preliminary data.</text>
</comment>
<reference evidence="4" key="2">
    <citation type="submission" date="2019-10" db="EMBL/GenBank/DDBJ databases">
        <title>Conservation and host-specific expression of non-tandemly repeated heterogenous ribosome RNA gene in arbuscular mycorrhizal fungi.</title>
        <authorList>
            <person name="Maeda T."/>
            <person name="Kobayashi Y."/>
            <person name="Nakagawa T."/>
            <person name="Ezawa T."/>
            <person name="Yamaguchi K."/>
            <person name="Bino T."/>
            <person name="Nishimoto Y."/>
            <person name="Shigenobu S."/>
            <person name="Kawaguchi M."/>
        </authorList>
    </citation>
    <scope>NUCLEOTIDE SEQUENCE</scope>
    <source>
        <strain evidence="4">HR1</strain>
    </source>
</reference>
<evidence type="ECO:0000313" key="3">
    <source>
        <dbReference type="EMBL" id="GBC04096.1"/>
    </source>
</evidence>
<feature type="compositionally biased region" description="Basic and acidic residues" evidence="2">
    <location>
        <begin position="271"/>
        <end position="280"/>
    </location>
</feature>
<gene>
    <name evidence="4" type="ORF">RCL2_000813400</name>
    <name evidence="3" type="ORF">RclHR1_05500011</name>
</gene>
<sequence length="554" mass="63423">MMSIRTPASSNSKIREKKINISEYNKNLISDALSLIWVKTDHKVDTCSFEKNVVKVSYKQDEGYEYFDLHESLEEINLLSSDFKTEFKDTKIKLSSVLNELEDYKNKYKLLLNQNIGLRSELQKVTSLQNHSIYDPTTAGSDGIIDELTKEVLASVDVKDYCNDIDKWIVKNEDTLGKDDATIIGKDDTTVSSDIKSSASVIDYRDDIDKRIMKNNNFDKSSSEAVTISSSSSSSSSSASSIALTKGEEEAPVRKISNGIISKCKQTNNDNKNDDIEKSNKSKGQKRKINCIEISSNEDDKDDNKLFDPLQLLLLKKGRKLKKILLHPSVNYDDTLIISNRSGSKIINVLNELSAEPIKIIDENSAEARIYQWQKQELQYEKFRVSLESYNLLHLMSLIQIYEDLLKIGEEMKNDPEKNIKNVKTWVIEFIRNKLKIKSKMEQRNRLACNRLLKLFNEGITSEQLVKAGFHKCDFFVKQENYDIILSQIPSSLSSETSNINLNNHLLYNNEEFDNNTKESNFIQQINNNNQNSVENVKNTSNKKQKIIHVEENS</sequence>
<proteinExistence type="predicted"/>
<evidence type="ECO:0000313" key="5">
    <source>
        <dbReference type="Proteomes" id="UP000247702"/>
    </source>
</evidence>
<accession>A0A2Z6RMS7</accession>
<keyword evidence="1" id="KW-0175">Coiled coil</keyword>
<feature type="compositionally biased region" description="Low complexity" evidence="2">
    <location>
        <begin position="223"/>
        <end position="243"/>
    </location>
</feature>
<protein>
    <submittedName>
        <fullName evidence="3">Uncharacterized protein</fullName>
    </submittedName>
</protein>
<reference evidence="3 5" key="1">
    <citation type="submission" date="2017-11" db="EMBL/GenBank/DDBJ databases">
        <title>The genome of Rhizophagus clarus HR1 reveals common genetic basis of auxotrophy among arbuscular mycorrhizal fungi.</title>
        <authorList>
            <person name="Kobayashi Y."/>
        </authorList>
    </citation>
    <scope>NUCLEOTIDE SEQUENCE [LARGE SCALE GENOMIC DNA]</scope>
    <source>
        <strain evidence="3 5">HR1</strain>
    </source>
</reference>
<feature type="coiled-coil region" evidence="1">
    <location>
        <begin position="87"/>
        <end position="121"/>
    </location>
</feature>
<keyword evidence="5" id="KW-1185">Reference proteome</keyword>
<evidence type="ECO:0000313" key="4">
    <source>
        <dbReference type="EMBL" id="GES80873.1"/>
    </source>
</evidence>
<feature type="region of interest" description="Disordered" evidence="2">
    <location>
        <begin position="221"/>
        <end position="282"/>
    </location>
</feature>
<dbReference type="Proteomes" id="UP000247702">
    <property type="component" value="Unassembled WGS sequence"/>
</dbReference>
<name>A0A2Z6RMS7_9GLOM</name>
<organism evidence="3 5">
    <name type="scientific">Rhizophagus clarus</name>
    <dbReference type="NCBI Taxonomy" id="94130"/>
    <lineage>
        <taxon>Eukaryota</taxon>
        <taxon>Fungi</taxon>
        <taxon>Fungi incertae sedis</taxon>
        <taxon>Mucoromycota</taxon>
        <taxon>Glomeromycotina</taxon>
        <taxon>Glomeromycetes</taxon>
        <taxon>Glomerales</taxon>
        <taxon>Glomeraceae</taxon>
        <taxon>Rhizophagus</taxon>
    </lineage>
</organism>
<evidence type="ECO:0000256" key="1">
    <source>
        <dbReference type="SAM" id="Coils"/>
    </source>
</evidence>
<dbReference type="EMBL" id="BEXD01003927">
    <property type="protein sequence ID" value="GBC04096.1"/>
    <property type="molecule type" value="Genomic_DNA"/>
</dbReference>
<dbReference type="Proteomes" id="UP000615446">
    <property type="component" value="Unassembled WGS sequence"/>
</dbReference>